<proteinExistence type="predicted"/>
<dbReference type="EMBL" id="WAIE01000006">
    <property type="protein sequence ID" value="KAB1440928.1"/>
    <property type="molecule type" value="Genomic_DNA"/>
</dbReference>
<organism evidence="2 3">
    <name type="scientific">Pseudodesulfovibrio senegalensis</name>
    <dbReference type="NCBI Taxonomy" id="1721087"/>
    <lineage>
        <taxon>Bacteria</taxon>
        <taxon>Pseudomonadati</taxon>
        <taxon>Thermodesulfobacteriota</taxon>
        <taxon>Desulfovibrionia</taxon>
        <taxon>Desulfovibrionales</taxon>
        <taxon>Desulfovibrionaceae</taxon>
    </lineage>
</organism>
<dbReference type="RefSeq" id="WP_151151672.1">
    <property type="nucleotide sequence ID" value="NZ_WAIE01000006.1"/>
</dbReference>
<evidence type="ECO:0000313" key="3">
    <source>
        <dbReference type="Proteomes" id="UP000438699"/>
    </source>
</evidence>
<evidence type="ECO:0000313" key="2">
    <source>
        <dbReference type="EMBL" id="KAB1440928.1"/>
    </source>
</evidence>
<name>A0A6N6N0M4_9BACT</name>
<dbReference type="OrthoDB" id="9789971at2"/>
<dbReference type="Pfam" id="PF08821">
    <property type="entry name" value="CGGC"/>
    <property type="match status" value="1"/>
</dbReference>
<feature type="domain" description="CGGC" evidence="1">
    <location>
        <begin position="3"/>
        <end position="114"/>
    </location>
</feature>
<dbReference type="InterPro" id="IPR014925">
    <property type="entry name" value="CGGC_dom"/>
</dbReference>
<protein>
    <submittedName>
        <fullName evidence="2">CGGC domain-containing protein</fullName>
    </submittedName>
</protein>
<keyword evidence="3" id="KW-1185">Reference proteome</keyword>
<dbReference type="AlphaFoldDB" id="A0A6N6N0M4"/>
<dbReference type="SMART" id="SM01078">
    <property type="entry name" value="CGGC"/>
    <property type="match status" value="1"/>
</dbReference>
<dbReference type="Proteomes" id="UP000438699">
    <property type="component" value="Unassembled WGS sequence"/>
</dbReference>
<reference evidence="2 3" key="1">
    <citation type="journal article" date="2017" name="Int. J. Syst. Evol. Microbiol.">
        <title>Desulfovibrio senegalensis sp. nov., a mesophilic sulfate reducer isolated from marine sediment.</title>
        <authorList>
            <person name="Thioye A."/>
            <person name="Gam Z.B.A."/>
            <person name="Mbengue M."/>
            <person name="Cayol J.L."/>
            <person name="Joseph-Bartoli M."/>
            <person name="Toure-Kane C."/>
            <person name="Labat M."/>
        </authorList>
    </citation>
    <scope>NUCLEOTIDE SEQUENCE [LARGE SCALE GENOMIC DNA]</scope>
    <source>
        <strain evidence="2 3">DSM 101509</strain>
    </source>
</reference>
<accession>A0A6N6N0M4</accession>
<gene>
    <name evidence="2" type="ORF">F8A88_13370</name>
</gene>
<evidence type="ECO:0000259" key="1">
    <source>
        <dbReference type="SMART" id="SM01078"/>
    </source>
</evidence>
<comment type="caution">
    <text evidence="2">The sequence shown here is derived from an EMBL/GenBank/DDBJ whole genome shotgun (WGS) entry which is preliminary data.</text>
</comment>
<sequence>MTKIGIIRCEKNEERCPMTNCLKCLMETREGFADYEECVPVGVFTCRCPGDNFSTLVRTLKAKGAEVVHVPTCSFANKQGGEWFLGDGLCMKVDDLLERAANDADIPVVKGTAHLPRDYQPEVVK</sequence>